<organism evidence="3 4">
    <name type="scientific">Yersinia aleksiciae</name>
    <dbReference type="NCBI Taxonomy" id="263819"/>
    <lineage>
        <taxon>Bacteria</taxon>
        <taxon>Pseudomonadati</taxon>
        <taxon>Pseudomonadota</taxon>
        <taxon>Gammaproteobacteria</taxon>
        <taxon>Enterobacterales</taxon>
        <taxon>Yersiniaceae</taxon>
        <taxon>Yersinia</taxon>
    </lineage>
</organism>
<accession>A0A0T9UGJ4</accession>
<protein>
    <submittedName>
        <fullName evidence="3">Putative cell wall-associated hydrolase</fullName>
    </submittedName>
</protein>
<dbReference type="InterPro" id="IPR039439">
    <property type="entry name" value="SH3b1_dom"/>
</dbReference>
<dbReference type="EMBL" id="CQEM01000013">
    <property type="protein sequence ID" value="CNL40498.1"/>
    <property type="molecule type" value="Genomic_DNA"/>
</dbReference>
<dbReference type="InterPro" id="IPR027017">
    <property type="entry name" value="P60_peptidase_YkfC"/>
</dbReference>
<proteinExistence type="predicted"/>
<dbReference type="Proteomes" id="UP000040088">
    <property type="component" value="Unassembled WGS sequence"/>
</dbReference>
<dbReference type="AlphaFoldDB" id="A0A0T9UGJ4"/>
<dbReference type="GO" id="GO:0016787">
    <property type="term" value="F:hydrolase activity"/>
    <property type="evidence" value="ECO:0007669"/>
    <property type="project" value="UniProtKB-KW"/>
</dbReference>
<feature type="domain" description="SH3b2-type SH3" evidence="2">
    <location>
        <begin position="254"/>
        <end position="287"/>
    </location>
</feature>
<dbReference type="InterPro" id="IPR038765">
    <property type="entry name" value="Papain-like_cys_pep_sf"/>
</dbReference>
<reference evidence="4" key="1">
    <citation type="submission" date="2015-03" db="EMBL/GenBank/DDBJ databases">
        <authorList>
            <consortium name="Pathogen Informatics"/>
        </authorList>
    </citation>
    <scope>NUCLEOTIDE SEQUENCE [LARGE SCALE GENOMIC DNA]</scope>
    <source>
        <strain evidence="4">IP27925</strain>
    </source>
</reference>
<dbReference type="Pfam" id="PF12913">
    <property type="entry name" value="SH3_6"/>
    <property type="match status" value="1"/>
</dbReference>
<dbReference type="PIRSF" id="PIRSF019015">
    <property type="entry name" value="P60_peptidase_YkfC"/>
    <property type="match status" value="1"/>
</dbReference>
<keyword evidence="3" id="KW-0378">Hydrolase</keyword>
<evidence type="ECO:0000259" key="1">
    <source>
        <dbReference type="Pfam" id="PF12913"/>
    </source>
</evidence>
<name>A0A0T9UGJ4_YERAE</name>
<sequence length="481" mass="53320">MRIAIGSGALLILAGCTSNPQHLALSHREEAVIQSTHTIIDQTKTVFPLNDYPQNVDKWIPPTAPNYHSPFINSAQQKIYFNALMRHYFGQNSDDKSPWNPHYINPLLGDGGAVKDSISRQVNRYTHPETRYYGENFMLLDATWKEKMRALASVSVAHNYMPSSRGITLEETAVRLLPTAYPAFNDPSQAGEGYPFDTLQSSAVHPGTPIYIADTTEDRSWSYIITPTVMGWVDSSNIAKVDGVFIQKWTAMAEKNLGAVINDNANFVDNGGVFRFTARTGTLLPLKTVNGKKVAAIPISNNKGKAVIHYASLADNTMHQVPIPPTPENIAHLMKNMQGKNYGWGNIYGFNDCSAEIRNLLLPFGIFLPRNSLAQSLSGERVDLSDLSTEERIEYLTQQGKPFTTLIYIGGHVMLYIGNTHWAGHTVPMTYQNLWGLKPTNASSRSIIGKSIFFPLLSQYPEAPELGSLAGKAEFILTRLN</sequence>
<dbReference type="Pfam" id="PF12914">
    <property type="entry name" value="SH3_7"/>
    <property type="match status" value="1"/>
</dbReference>
<evidence type="ECO:0000313" key="4">
    <source>
        <dbReference type="Proteomes" id="UP000040088"/>
    </source>
</evidence>
<dbReference type="SUPFAM" id="SSF54001">
    <property type="entry name" value="Cysteine proteinases"/>
    <property type="match status" value="1"/>
</dbReference>
<gene>
    <name evidence="3" type="ORF">ERS008460_02762</name>
</gene>
<dbReference type="PROSITE" id="PS51257">
    <property type="entry name" value="PROKAR_LIPOPROTEIN"/>
    <property type="match status" value="1"/>
</dbReference>
<dbReference type="RefSeq" id="WP_072081078.1">
    <property type="nucleotide sequence ID" value="NZ_CQEM01000013.1"/>
</dbReference>
<evidence type="ECO:0000259" key="2">
    <source>
        <dbReference type="Pfam" id="PF12914"/>
    </source>
</evidence>
<feature type="domain" description="SH3b1" evidence="1">
    <location>
        <begin position="182"/>
        <end position="233"/>
    </location>
</feature>
<evidence type="ECO:0000313" key="3">
    <source>
        <dbReference type="EMBL" id="CNL40498.1"/>
    </source>
</evidence>
<dbReference type="InterPro" id="IPR026864">
    <property type="entry name" value="SH3b2-type_SH3"/>
</dbReference>
<dbReference type="Gene3D" id="3.90.1720.10">
    <property type="entry name" value="endopeptidase domain like (from Nostoc punctiforme)"/>
    <property type="match status" value="1"/>
</dbReference>